<name>G0P1J8_CAEBE</name>
<dbReference type="FunCoup" id="G0P1J8">
    <property type="interactions" value="1046"/>
</dbReference>
<accession>G0P1J8</accession>
<sequence>MTSKPMTLLSMEAILGKMDMEKLFELRRKSDYVKWVSDGIPINETRKWDIVEYIKIDEDKILADIDKTYVDFTPLNGTRQTRWAVPKILTIKNSSSEMIRKSIFPVSRTFCKNIESLDIYLAQNASEEYLNLLLQLIRRCPKIWTLCVHIPNLSEAQLFQFLDSYELELREKNRITLR</sequence>
<dbReference type="STRING" id="135651.G0P1J8"/>
<dbReference type="HOGENOM" id="CLU_1511924_0_0_1"/>
<organism evidence="2">
    <name type="scientific">Caenorhabditis brenneri</name>
    <name type="common">Nematode worm</name>
    <dbReference type="NCBI Taxonomy" id="135651"/>
    <lineage>
        <taxon>Eukaryota</taxon>
        <taxon>Metazoa</taxon>
        <taxon>Ecdysozoa</taxon>
        <taxon>Nematoda</taxon>
        <taxon>Chromadorea</taxon>
        <taxon>Rhabditida</taxon>
        <taxon>Rhabditina</taxon>
        <taxon>Rhabditomorpha</taxon>
        <taxon>Rhabditoidea</taxon>
        <taxon>Rhabditidae</taxon>
        <taxon>Peloderinae</taxon>
        <taxon>Caenorhabditis</taxon>
    </lineage>
</organism>
<reference evidence="2" key="1">
    <citation type="submission" date="2011-07" db="EMBL/GenBank/DDBJ databases">
        <authorList>
            <consortium name="Caenorhabditis brenneri Sequencing and Analysis Consortium"/>
            <person name="Wilson R.K."/>
        </authorList>
    </citation>
    <scope>NUCLEOTIDE SEQUENCE [LARGE SCALE GENOMIC DNA]</scope>
    <source>
        <strain evidence="2">PB2801</strain>
    </source>
</reference>
<dbReference type="AlphaFoldDB" id="G0P1J8"/>
<evidence type="ECO:0000313" key="1">
    <source>
        <dbReference type="EMBL" id="EGT42372.1"/>
    </source>
</evidence>
<evidence type="ECO:0008006" key="3">
    <source>
        <dbReference type="Google" id="ProtNLM"/>
    </source>
</evidence>
<dbReference type="OrthoDB" id="5879032at2759"/>
<dbReference type="Proteomes" id="UP000008068">
    <property type="component" value="Unassembled WGS sequence"/>
</dbReference>
<evidence type="ECO:0000313" key="2">
    <source>
        <dbReference type="Proteomes" id="UP000008068"/>
    </source>
</evidence>
<proteinExistence type="predicted"/>
<gene>
    <name evidence="1" type="ORF">CAEBREN_19208</name>
</gene>
<dbReference type="InParanoid" id="G0P1J8"/>
<keyword evidence="2" id="KW-1185">Reference proteome</keyword>
<protein>
    <recommendedName>
        <fullName evidence="3">F-box domain-containing protein</fullName>
    </recommendedName>
</protein>
<dbReference type="EMBL" id="GL380014">
    <property type="protein sequence ID" value="EGT42372.1"/>
    <property type="molecule type" value="Genomic_DNA"/>
</dbReference>